<keyword evidence="2" id="KW-1133">Transmembrane helix</keyword>
<dbReference type="eggNOG" id="COG2059">
    <property type="taxonomic scope" value="Bacteria"/>
</dbReference>
<feature type="compositionally biased region" description="Acidic residues" evidence="1">
    <location>
        <begin position="439"/>
        <end position="458"/>
    </location>
</feature>
<keyword evidence="2" id="KW-0812">Transmembrane</keyword>
<sequence length="555" mass="57428">MPQGCTAPSVRSAAAPRDCRDPGRAPGVGLRRSVFRSHAGTQFADWSGLQDACHGRGGRGRHSCTPASDPRPGPAVPAFPACGRLVCAGNSAVACDSGHGPVLPFSARSLVRAAHPGLACRTMAAQSSRSSRTPRRPAPPATGTSSRVAVIAMAVLCVTAIAACAILLSYNGIFQIALRGGVTGWAAHLYPGMFILLLLMAFWAIYLLRDAPRRRRIWVDLLVLAMILAAAGASALHSLHYELVEWAATLVVAGGPWLALLISFRLLLWIVAQVRGERVAVAGEPAAEEPAAGPAPDSPAAPAVEEEPVAVDSGSPAEPPTEPLAVLPRTETSPAATAAPSSSEETAPLVSSTPAPRPAAADISAEADLGDDTVRPAPAEQSTAPPEPDRAADERGSLPKRVPPAEGSAIRRAAEPSDRPPAAVADEPAELSAGSAVDAELDDADWESITDAEDDWETGDTPLADDPSEDETHSEPAEVAAAPQAAPRSSAAGAPHPVSREEAAADDAASVPEQSPPPAPRLRRRPIVLRPRRSSPPPLRPPSSEVRSSPTPPEE</sequence>
<dbReference type="KEGG" id="tfu:Tfu_0211"/>
<feature type="region of interest" description="Disordered" evidence="1">
    <location>
        <begin position="123"/>
        <end position="143"/>
    </location>
</feature>
<feature type="compositionally biased region" description="Low complexity" evidence="1">
    <location>
        <begin position="477"/>
        <end position="497"/>
    </location>
</feature>
<feature type="region of interest" description="Disordered" evidence="1">
    <location>
        <begin position="1"/>
        <end position="27"/>
    </location>
</feature>
<dbReference type="AlphaFoldDB" id="Q47TG5"/>
<feature type="transmembrane region" description="Helical" evidence="2">
    <location>
        <begin position="246"/>
        <end position="268"/>
    </location>
</feature>
<dbReference type="HOGENOM" id="CLU_490827_0_0_11"/>
<feature type="compositionally biased region" description="Low complexity" evidence="1">
    <location>
        <begin position="330"/>
        <end position="348"/>
    </location>
</feature>
<evidence type="ECO:0000313" key="3">
    <source>
        <dbReference type="EMBL" id="AAZ54249.1"/>
    </source>
</evidence>
<dbReference type="EMBL" id="CP000088">
    <property type="protein sequence ID" value="AAZ54249.1"/>
    <property type="molecule type" value="Genomic_DNA"/>
</dbReference>
<feature type="transmembrane region" description="Helical" evidence="2">
    <location>
        <begin position="148"/>
        <end position="168"/>
    </location>
</feature>
<keyword evidence="2" id="KW-0472">Membrane</keyword>
<feature type="transmembrane region" description="Helical" evidence="2">
    <location>
        <begin position="217"/>
        <end position="240"/>
    </location>
</feature>
<gene>
    <name evidence="3" type="ordered locus">Tfu_0211</name>
</gene>
<organism evidence="3">
    <name type="scientific">Thermobifida fusca (strain YX)</name>
    <dbReference type="NCBI Taxonomy" id="269800"/>
    <lineage>
        <taxon>Bacteria</taxon>
        <taxon>Bacillati</taxon>
        <taxon>Actinomycetota</taxon>
        <taxon>Actinomycetes</taxon>
        <taxon>Streptosporangiales</taxon>
        <taxon>Nocardiopsidaceae</taxon>
        <taxon>Thermobifida</taxon>
    </lineage>
</organism>
<evidence type="ECO:0000256" key="2">
    <source>
        <dbReference type="SAM" id="Phobius"/>
    </source>
</evidence>
<proteinExistence type="predicted"/>
<reference evidence="3" key="1">
    <citation type="submission" date="2005-07" db="EMBL/GenBank/DDBJ databases">
        <title>Complete sequence of Thermobifida fusca YX.</title>
        <authorList>
            <consortium name="US DOE Joint Genome Institute"/>
            <person name="Copeland A."/>
            <person name="Lucas S."/>
            <person name="Lapidus A."/>
            <person name="Barry K."/>
            <person name="Detter J.C."/>
            <person name="Glavina T."/>
            <person name="Hammon N."/>
            <person name="Israni S."/>
            <person name="Pitluck S."/>
            <person name="Di Bartolo G."/>
            <person name="Chain P."/>
            <person name="Schmutz J."/>
            <person name="Larimer F."/>
            <person name="Land M."/>
            <person name="Lykidis A."/>
            <person name="Richardson P."/>
        </authorList>
    </citation>
    <scope>NUCLEOTIDE SEQUENCE</scope>
    <source>
        <strain evidence="3">YX</strain>
    </source>
</reference>
<feature type="compositionally biased region" description="Basic residues" evidence="1">
    <location>
        <begin position="521"/>
        <end position="533"/>
    </location>
</feature>
<dbReference type="STRING" id="269800.Tfu_0211"/>
<evidence type="ECO:0008006" key="4">
    <source>
        <dbReference type="Google" id="ProtNLM"/>
    </source>
</evidence>
<name>Q47TG5_THEFY</name>
<protein>
    <recommendedName>
        <fullName evidence="4">DUF2637 domain-containing protein</fullName>
    </recommendedName>
</protein>
<evidence type="ECO:0000256" key="1">
    <source>
        <dbReference type="SAM" id="MobiDB-lite"/>
    </source>
</evidence>
<feature type="compositionally biased region" description="Basic and acidic residues" evidence="1">
    <location>
        <begin position="387"/>
        <end position="397"/>
    </location>
</feature>
<feature type="transmembrane region" description="Helical" evidence="2">
    <location>
        <begin position="188"/>
        <end position="208"/>
    </location>
</feature>
<feature type="compositionally biased region" description="Low complexity" evidence="1">
    <location>
        <begin position="285"/>
        <end position="303"/>
    </location>
</feature>
<feature type="region of interest" description="Disordered" evidence="1">
    <location>
        <begin position="285"/>
        <end position="555"/>
    </location>
</feature>
<accession>Q47TG5</accession>